<dbReference type="PANTHER" id="PTHR34835:SF90">
    <property type="entry name" value="AMINOTRANSFERASE-LIKE PLANT MOBILE DOMAIN-CONTAINING PROTEIN"/>
    <property type="match status" value="1"/>
</dbReference>
<name>A0AAD8HI99_9APIA</name>
<protein>
    <submittedName>
        <fullName evidence="1">Uncharacterized protein</fullName>
    </submittedName>
</protein>
<sequence>MVFYLTDEQKTSIISSGFEALLKFDLEMIPSKLSSKIVQAFDHTSVSIAIENGRIYINEEDVFSVIGLPHGGKPIELKDTEVTSRRGQERLAQFPDKQITVARVIERVRAEPRVTEMFKINFLIVLSNVLIRTPTHSYVDKQELESKSIRVLQGSQIFLTLFYVDRVMHKGITFVDRKYPSFGGWTEEKLK</sequence>
<gene>
    <name evidence="1" type="ORF">POM88_033912</name>
</gene>
<evidence type="ECO:0000313" key="1">
    <source>
        <dbReference type="EMBL" id="KAK1367820.1"/>
    </source>
</evidence>
<proteinExistence type="predicted"/>
<organism evidence="1 2">
    <name type="scientific">Heracleum sosnowskyi</name>
    <dbReference type="NCBI Taxonomy" id="360622"/>
    <lineage>
        <taxon>Eukaryota</taxon>
        <taxon>Viridiplantae</taxon>
        <taxon>Streptophyta</taxon>
        <taxon>Embryophyta</taxon>
        <taxon>Tracheophyta</taxon>
        <taxon>Spermatophyta</taxon>
        <taxon>Magnoliopsida</taxon>
        <taxon>eudicotyledons</taxon>
        <taxon>Gunneridae</taxon>
        <taxon>Pentapetalae</taxon>
        <taxon>asterids</taxon>
        <taxon>campanulids</taxon>
        <taxon>Apiales</taxon>
        <taxon>Apiaceae</taxon>
        <taxon>Apioideae</taxon>
        <taxon>apioid superclade</taxon>
        <taxon>Tordylieae</taxon>
        <taxon>Tordyliinae</taxon>
        <taxon>Heracleum</taxon>
    </lineage>
</organism>
<reference evidence="1" key="1">
    <citation type="submission" date="2023-02" db="EMBL/GenBank/DDBJ databases">
        <title>Genome of toxic invasive species Heracleum sosnowskyi carries increased number of genes despite the absence of recent whole-genome duplications.</title>
        <authorList>
            <person name="Schelkunov M."/>
            <person name="Shtratnikova V."/>
            <person name="Makarenko M."/>
            <person name="Klepikova A."/>
            <person name="Omelchenko D."/>
            <person name="Novikova G."/>
            <person name="Obukhova E."/>
            <person name="Bogdanov V."/>
            <person name="Penin A."/>
            <person name="Logacheva M."/>
        </authorList>
    </citation>
    <scope>NUCLEOTIDE SEQUENCE</scope>
    <source>
        <strain evidence="1">Hsosn_3</strain>
        <tissue evidence="1">Leaf</tissue>
    </source>
</reference>
<dbReference type="EMBL" id="JAUIZM010000008">
    <property type="protein sequence ID" value="KAK1367820.1"/>
    <property type="molecule type" value="Genomic_DNA"/>
</dbReference>
<dbReference type="AlphaFoldDB" id="A0AAD8HI99"/>
<keyword evidence="2" id="KW-1185">Reference proteome</keyword>
<dbReference type="Proteomes" id="UP001237642">
    <property type="component" value="Unassembled WGS sequence"/>
</dbReference>
<comment type="caution">
    <text evidence="1">The sequence shown here is derived from an EMBL/GenBank/DDBJ whole genome shotgun (WGS) entry which is preliminary data.</text>
</comment>
<evidence type="ECO:0000313" key="2">
    <source>
        <dbReference type="Proteomes" id="UP001237642"/>
    </source>
</evidence>
<dbReference type="PANTHER" id="PTHR34835">
    <property type="entry name" value="OS07G0283600 PROTEIN-RELATED"/>
    <property type="match status" value="1"/>
</dbReference>
<reference evidence="1" key="2">
    <citation type="submission" date="2023-05" db="EMBL/GenBank/DDBJ databases">
        <authorList>
            <person name="Schelkunov M.I."/>
        </authorList>
    </citation>
    <scope>NUCLEOTIDE SEQUENCE</scope>
    <source>
        <strain evidence="1">Hsosn_3</strain>
        <tissue evidence="1">Leaf</tissue>
    </source>
</reference>
<accession>A0AAD8HI99</accession>